<keyword evidence="5" id="KW-0969">Cilium</keyword>
<evidence type="ECO:0000259" key="11">
    <source>
        <dbReference type="Pfam" id="PF25295"/>
    </source>
</evidence>
<dbReference type="InterPro" id="IPR015943">
    <property type="entry name" value="WD40/YVTN_repeat-like_dom_sf"/>
</dbReference>
<dbReference type="PANTHER" id="PTHR12764">
    <property type="entry name" value="WD REPEAT DOMAIN-RELATED"/>
    <property type="match status" value="1"/>
</dbReference>
<evidence type="ECO:0000256" key="6">
    <source>
        <dbReference type="ARBA" id="ARBA00023273"/>
    </source>
</evidence>
<dbReference type="InterPro" id="IPR039857">
    <property type="entry name" value="Ift122/121"/>
</dbReference>
<dbReference type="InterPro" id="IPR036322">
    <property type="entry name" value="WD40_repeat_dom_sf"/>
</dbReference>
<evidence type="ECO:0000259" key="9">
    <source>
        <dbReference type="Pfam" id="PF23381"/>
    </source>
</evidence>
<dbReference type="InterPro" id="IPR057411">
    <property type="entry name" value="TPR_IFT122"/>
</dbReference>
<dbReference type="GO" id="GO:0097730">
    <property type="term" value="C:non-motile cilium"/>
    <property type="evidence" value="ECO:0007669"/>
    <property type="project" value="TreeGrafter"/>
</dbReference>
<dbReference type="Gene3D" id="1.25.40.470">
    <property type="match status" value="2"/>
</dbReference>
<dbReference type="InterPro" id="IPR056153">
    <property type="entry name" value="Beta-prop_IFT122_1st"/>
</dbReference>
<dbReference type="GO" id="GO:0035721">
    <property type="term" value="P:intraciliary retrograde transport"/>
    <property type="evidence" value="ECO:0007669"/>
    <property type="project" value="TreeGrafter"/>
</dbReference>
<dbReference type="Gene3D" id="2.130.10.10">
    <property type="entry name" value="YVTN repeat-like/Quinoprotein amine dehydrogenase"/>
    <property type="match status" value="2"/>
</dbReference>
<dbReference type="GO" id="GO:1905515">
    <property type="term" value="P:non-motile cilium assembly"/>
    <property type="evidence" value="ECO:0007669"/>
    <property type="project" value="TreeGrafter"/>
</dbReference>
<dbReference type="SMART" id="SM00320">
    <property type="entry name" value="WD40"/>
    <property type="match status" value="7"/>
</dbReference>
<feature type="domain" description="IFT122 second beta-propeller" evidence="8">
    <location>
        <begin position="304"/>
        <end position="558"/>
    </location>
</feature>
<feature type="domain" description="Intraflagellar transport protein 122 homolog TPR" evidence="11">
    <location>
        <begin position="565"/>
        <end position="948"/>
    </location>
</feature>
<keyword evidence="3 7" id="KW-0853">WD repeat</keyword>
<evidence type="ECO:0000256" key="1">
    <source>
        <dbReference type="ARBA" id="ARBA00004138"/>
    </source>
</evidence>
<comment type="subcellular location">
    <subcellularLocation>
        <location evidence="1">Cell projection</location>
        <location evidence="1">Cilium</location>
    </subcellularLocation>
</comment>
<evidence type="ECO:0000256" key="2">
    <source>
        <dbReference type="ARBA" id="ARBA00019442"/>
    </source>
</evidence>
<reference evidence="12" key="1">
    <citation type="submission" date="2021-09" db="EMBL/GenBank/DDBJ databases">
        <authorList>
            <consortium name="AG Swart"/>
            <person name="Singh M."/>
            <person name="Singh A."/>
            <person name="Seah K."/>
            <person name="Emmerich C."/>
        </authorList>
    </citation>
    <scope>NUCLEOTIDE SEQUENCE</scope>
    <source>
        <strain evidence="12">ATCC30299</strain>
    </source>
</reference>
<dbReference type="AlphaFoldDB" id="A0AAU9JHY2"/>
<dbReference type="PANTHER" id="PTHR12764:SF4">
    <property type="entry name" value="INTRAFLAGELLAR TRANSPORT PROTEIN 122 HOMOLOG"/>
    <property type="match status" value="1"/>
</dbReference>
<dbReference type="PROSITE" id="PS50082">
    <property type="entry name" value="WD_REPEATS_2"/>
    <property type="match status" value="1"/>
</dbReference>
<sequence length="1198" mass="137566">MRSQIIWSEIIPPPDSSELGNTIWSLTFKPDGSEIVMAIGDRIFVYEAQTGNLLHSLRAHDPGKNVYAVAYSKDGKRFASGGADYNVIIWTSKAEGILKYQHQSSIQCLAYNPITHQLASGSCTDFGIWGQEQNKVEKFALPSKTLCMAWSNDGLILAIGMFNGNVTLRDKTGVAKETFVRNAPIWCLEWNPSKSKDYSGQLAVGCWDETLSFWDATGKQIGNDKDLGFDPCSISYFSNGEFMVLAGSDKKVTLWTKDGICLGPIGEHKEWIWTAKVRPKNNCVAIGSDKGTICHYQLSFSIVHGLYQERYAYRELMTEVIIQHLVTDQKVSIKCRDLIKKISVYKDRLAVQLPEKVVIYTVQPDDENDMRYKSFKKINKKFECSLMVLTYWNLLFCQDKRLQLFDFAGELEREWNMEAPVRYIKVIGGPPKKEGVIVGLKSGQVVKIFVDNPFPIPLIKHNSAIRCLDISSYRKKLAIVDENQNLLVYDLKTQEVIFQDSQVSAVAWNSEMEDIIAYSGDGTLSIKTGPFPPTTQKMLGFVVGFKASKIFSLHYITMNTVDVPQSAAMHKYIEQKNLDLAYYVACLGVTEQDWTTLAIESIQLHKFNLAKKAFLRTKNIRFLELLSRIEIERKNPNYSDYIMMGEVAAYQGKYTEAATLFKKGNDPKRAAFMYNELKQWSKAEEFMKFLDKKEQDDFWIKQGEDATDWKLSAKIFMNIGDYKRAVAIVGNNRDMEYLIEICRQMSKSDNLEALQLCANYFRKNMHHKYAVEAYLKLGDLKALLNLHVELEKWEDAFRVAKQNPELQSLLYLPYANWLISKDRFEEARDAYKKAGKSEVGLRLFEKLIENAFTERRFEDTSRYYWKLALEHLTLIKDCMNPTPECVQHFTLYEEFKKYSEIYYAYSFIHRYAESPFLLPTPNYEETIFNACRYLLNSMPNPPPKGINRLYVYFSLGRLASKLGGYKTARVAYEKLQNLKIPSEWQEEVEQAALATKAKPYVDREELFTVCNRCMNTNPPLNASGDQCSACKHPVIRSFISFTPLPLVEFEPNEAIEPKRINMLIHTESPQKASKPKKAQAGGWQESLNVEMQDQEDVFVQKIMEWAEVQMTQDEYHPVVVDEYTLASIPAQDIFILDLTKINPTLPKRYFKLMIPDVEIVLCPNCGHFFLQDEYDLAFLETNACPVCHAQESKEEGEI</sequence>
<evidence type="ECO:0000313" key="12">
    <source>
        <dbReference type="EMBL" id="CAG9324717.1"/>
    </source>
</evidence>
<dbReference type="Pfam" id="PF23381">
    <property type="entry name" value="Beta-prop_IFT122_1st"/>
    <property type="match status" value="2"/>
</dbReference>
<feature type="domain" description="IFT122 zinc ribbon" evidence="10">
    <location>
        <begin position="1004"/>
        <end position="1047"/>
    </location>
</feature>
<feature type="domain" description="IFT122 first beta-propeller" evidence="9">
    <location>
        <begin position="201"/>
        <end position="298"/>
    </location>
</feature>
<organism evidence="12 13">
    <name type="scientific">Blepharisma stoltei</name>
    <dbReference type="NCBI Taxonomy" id="1481888"/>
    <lineage>
        <taxon>Eukaryota</taxon>
        <taxon>Sar</taxon>
        <taxon>Alveolata</taxon>
        <taxon>Ciliophora</taxon>
        <taxon>Postciliodesmatophora</taxon>
        <taxon>Heterotrichea</taxon>
        <taxon>Heterotrichida</taxon>
        <taxon>Blepharismidae</taxon>
        <taxon>Blepharisma</taxon>
    </lineage>
</organism>
<evidence type="ECO:0000256" key="3">
    <source>
        <dbReference type="ARBA" id="ARBA00022574"/>
    </source>
</evidence>
<comment type="caution">
    <text evidence="12">The sequence shown here is derived from an EMBL/GenBank/DDBJ whole genome shotgun (WGS) entry which is preliminary data.</text>
</comment>
<keyword evidence="4" id="KW-0677">Repeat</keyword>
<keyword evidence="6" id="KW-0966">Cell projection</keyword>
<dbReference type="InterPro" id="IPR001680">
    <property type="entry name" value="WD40_rpt"/>
</dbReference>
<dbReference type="Pfam" id="PF23377">
    <property type="entry name" value="Beta-prop_IFT122_2nd"/>
    <property type="match status" value="1"/>
</dbReference>
<evidence type="ECO:0000256" key="5">
    <source>
        <dbReference type="ARBA" id="ARBA00023069"/>
    </source>
</evidence>
<evidence type="ECO:0000259" key="10">
    <source>
        <dbReference type="Pfam" id="PF25144"/>
    </source>
</evidence>
<dbReference type="InterPro" id="IPR056838">
    <property type="entry name" value="Zn_ribbon_IFT122"/>
</dbReference>
<evidence type="ECO:0000256" key="4">
    <source>
        <dbReference type="ARBA" id="ARBA00022737"/>
    </source>
</evidence>
<evidence type="ECO:0000256" key="7">
    <source>
        <dbReference type="PROSITE-ProRule" id="PRU00221"/>
    </source>
</evidence>
<feature type="repeat" description="WD" evidence="7">
    <location>
        <begin position="66"/>
        <end position="90"/>
    </location>
</feature>
<dbReference type="GO" id="GO:0030991">
    <property type="term" value="C:intraciliary transport particle A"/>
    <property type="evidence" value="ECO:0007669"/>
    <property type="project" value="TreeGrafter"/>
</dbReference>
<keyword evidence="13" id="KW-1185">Reference proteome</keyword>
<protein>
    <recommendedName>
        <fullName evidence="2">Intraflagellar transport protein 122 homolog</fullName>
    </recommendedName>
</protein>
<dbReference type="SUPFAM" id="SSF50978">
    <property type="entry name" value="WD40 repeat-like"/>
    <property type="match status" value="2"/>
</dbReference>
<proteinExistence type="predicted"/>
<dbReference type="EMBL" id="CAJZBQ010000036">
    <property type="protein sequence ID" value="CAG9324717.1"/>
    <property type="molecule type" value="Genomic_DNA"/>
</dbReference>
<dbReference type="GO" id="GO:0061512">
    <property type="term" value="P:protein localization to cilium"/>
    <property type="evidence" value="ECO:0007669"/>
    <property type="project" value="TreeGrafter"/>
</dbReference>
<dbReference type="Pfam" id="PF25144">
    <property type="entry name" value="Zn_ribbon_IFT122"/>
    <property type="match status" value="1"/>
</dbReference>
<dbReference type="InterPro" id="IPR056152">
    <property type="entry name" value="Beta-prop_IFT122_2nd"/>
</dbReference>
<feature type="domain" description="IFT122 first beta-propeller" evidence="9">
    <location>
        <begin position="22"/>
        <end position="194"/>
    </location>
</feature>
<dbReference type="Pfam" id="PF25295">
    <property type="entry name" value="TPR_IFT122"/>
    <property type="match status" value="1"/>
</dbReference>
<name>A0AAU9JHY2_9CILI</name>
<evidence type="ECO:0000313" key="13">
    <source>
        <dbReference type="Proteomes" id="UP001162131"/>
    </source>
</evidence>
<dbReference type="Proteomes" id="UP001162131">
    <property type="component" value="Unassembled WGS sequence"/>
</dbReference>
<evidence type="ECO:0000259" key="8">
    <source>
        <dbReference type="Pfam" id="PF23377"/>
    </source>
</evidence>
<gene>
    <name evidence="12" type="ORF">BSTOLATCC_MIC36498</name>
</gene>
<accession>A0AAU9JHY2</accession>